<evidence type="ECO:0000259" key="2">
    <source>
        <dbReference type="Pfam" id="PF12814"/>
    </source>
</evidence>
<feature type="compositionally biased region" description="Polar residues" evidence="1">
    <location>
        <begin position="856"/>
        <end position="865"/>
    </location>
</feature>
<feature type="region of interest" description="Disordered" evidence="1">
    <location>
        <begin position="1123"/>
        <end position="1154"/>
    </location>
</feature>
<feature type="compositionally biased region" description="Polar residues" evidence="1">
    <location>
        <begin position="939"/>
        <end position="951"/>
    </location>
</feature>
<dbReference type="EMBL" id="BAUL01000239">
    <property type="protein sequence ID" value="GAD98276.1"/>
    <property type="molecule type" value="Genomic_DNA"/>
</dbReference>
<dbReference type="Pfam" id="PF12814">
    <property type="entry name" value="Mcp5_PH"/>
    <property type="match status" value="1"/>
</dbReference>
<dbReference type="InParanoid" id="V5G8D3"/>
<evidence type="ECO:0000313" key="4">
    <source>
        <dbReference type="Proteomes" id="UP000018001"/>
    </source>
</evidence>
<proteinExistence type="predicted"/>
<feature type="region of interest" description="Disordered" evidence="1">
    <location>
        <begin position="995"/>
        <end position="1014"/>
    </location>
</feature>
<feature type="compositionally biased region" description="Acidic residues" evidence="1">
    <location>
        <begin position="319"/>
        <end position="334"/>
    </location>
</feature>
<dbReference type="GO" id="GO:0015631">
    <property type="term" value="F:tubulin binding"/>
    <property type="evidence" value="ECO:0007669"/>
    <property type="project" value="TreeGrafter"/>
</dbReference>
<dbReference type="HOGENOM" id="CLU_006265_0_0_1"/>
<name>V5G8D3_BYSSN</name>
<feature type="region of interest" description="Disordered" evidence="1">
    <location>
        <begin position="1294"/>
        <end position="1342"/>
    </location>
</feature>
<feature type="compositionally biased region" description="Low complexity" evidence="1">
    <location>
        <begin position="1224"/>
        <end position="1239"/>
    </location>
</feature>
<gene>
    <name evidence="3" type="ORF">PVAR5_6967</name>
</gene>
<reference evidence="4" key="1">
    <citation type="journal article" date="2014" name="Genome Announc.">
        <title>Draft genome sequence of the formaldehyde-resistant fungus Byssochlamys spectabilis No. 5 (anamorph Paecilomyces variotii No. 5) (NBRC109023).</title>
        <authorList>
            <person name="Oka T."/>
            <person name="Ekino K."/>
            <person name="Fukuda K."/>
            <person name="Nomura Y."/>
        </authorList>
    </citation>
    <scope>NUCLEOTIDE SEQUENCE [LARGE SCALE GENOMIC DNA]</scope>
    <source>
        <strain evidence="4">No. 5 / NBRC 109023</strain>
    </source>
</reference>
<sequence length="1342" mass="146376">MAANQEDAGSVDTQTVPGSSDTFMTPSRTSSRRSARRRDSSPGPSPGMSSSPDFPLQSFSPDGRPNVLEVTNDAPLSALDPRRFTPTLHASLVSEILALRRELESKTKVIDALETSLDDSRTENETLNENLSKSSRETSSLKRQLQLLEGGSSSAVTELAKERDEALENISEVRKRLEQAQKKARSRGDEAERTQMLWDRDKQAWEGERRNLERKVHVVEGRLKVVLNEIAATRATGSSRRDREEELTQSLQDSPAQHSDATSVQSSSAFGRRRASTASMSTRDSERHSVRFSVSSIPNGLVPKTEGLSLADELAFSEGGEDPMDESEDDDVLDSPEALPEERPTSVQSHMSHMSHIVGMKARKILGLSLDSGAKRYNADDSEEQAPMSEHVRALTGGRKPDYAHLVDYRDIGIQYSPPSSPEFPPPVASHLEERTLFAQEKHAANEGRKRATAAVAANSYETKDSSTVTTTIETVSTSCQTVGNLPTPPWSPIFSESAVQTAPDAKQWTAVSVSTQTEMPAQVKETNLSALSLEEQLSAHMAVPMIAIHPPESDSTSNRNSVVLPPHTKSVACQTNFRNFVEGRSVGMQTEEIRIDKRPIKLPASLLPSAIPDQPPGHANETVIQPYRPPPPRSAKRPLRSPPVVESSARAPTKASKGKQPQKVNAYPGNNDNGPLSEKRRTGGIRRPLRSSSLFAGFSDDEAPENEIDIFSDDELLNRPMASYTIRRGKLAKKGRSSFEDSPLPELDESDFNSDTETNERAVTNGAYGRSTGSGRGRGSQRGQWPSKGFTGSRAQDIRRTALISSGTAAHQMSWPQSPSAPSIDSVSGSSTAPRPPFPVPIRLSSRKVPVTGSEGAQSPTPGNRSERGGRPPSRTPTLRKVRSASAISISERSEQPEQRRSRSPPPISVSTLATDSPGPSPISLDDIPIRHRRVGKKQSSQYSASSRTFSYGGDESTAASSVQQTSVVDAIAQTMVGEWMFKYVRRRKSFGVPDPKEGWDAGKNPDETSANITSNGVRHKRWVWLAPYERAVMWSSKQPTNGNALLGKSGRKLTIQSVLDVKDDNALPKGAPPESHFNRSILILTPQRALKFTAMSLERHFIWLTALSFLSHSAVSANELRSIPPTPHEESASPPPVRRNPIRDTIKATKSKPRLIAGGHRSFTAHPPVPEIPLDTMEMGDSAMDAADPPSVPRFSNHSRKRSNTAPRMPPLSLRSFSSNATMPTSTHSATTPTPNSLDLYNGPHSAGAPGRNSFSRRTSVASGFSTNTGNFFEAVGTVRMEAFIDRTNQMGTQRGAYGPRHTMKRDSSQWSSGQHSLEFARSEASSEMSYRHGDPFQGF</sequence>
<feature type="compositionally biased region" description="Basic and acidic residues" evidence="1">
    <location>
        <begin position="1332"/>
        <end position="1342"/>
    </location>
</feature>
<dbReference type="eggNOG" id="ENOG502QSQ0">
    <property type="taxonomic scope" value="Eukaryota"/>
</dbReference>
<comment type="caution">
    <text evidence="3">The sequence shown here is derived from an EMBL/GenBank/DDBJ whole genome shotgun (WGS) entry which is preliminary data.</text>
</comment>
<evidence type="ECO:0000256" key="1">
    <source>
        <dbReference type="SAM" id="MobiDB-lite"/>
    </source>
</evidence>
<feature type="region of interest" description="Disordered" evidence="1">
    <location>
        <begin position="1"/>
        <end position="69"/>
    </location>
</feature>
<dbReference type="PANTHER" id="PTHR28190:SF2">
    <property type="entry name" value="MIGRATION PROTEIN, PUTATIVE (AFU_ORTHOLOGUE AFUA_2G07730)-RELATED"/>
    <property type="match status" value="1"/>
</dbReference>
<feature type="domain" description="Pleckstrin homology" evidence="2">
    <location>
        <begin position="968"/>
        <end position="1115"/>
    </location>
</feature>
<dbReference type="Proteomes" id="UP000018001">
    <property type="component" value="Unassembled WGS sequence"/>
</dbReference>
<feature type="region of interest" description="Disordered" evidence="1">
    <location>
        <begin position="731"/>
        <end position="962"/>
    </location>
</feature>
<feature type="compositionally biased region" description="Basic and acidic residues" evidence="1">
    <location>
        <begin position="996"/>
        <end position="1008"/>
    </location>
</feature>
<feature type="region of interest" description="Disordered" evidence="1">
    <location>
        <begin position="235"/>
        <end position="291"/>
    </location>
</feature>
<feature type="region of interest" description="Disordered" evidence="1">
    <location>
        <begin position="318"/>
        <end position="352"/>
    </location>
</feature>
<feature type="compositionally biased region" description="Low complexity" evidence="1">
    <location>
        <begin position="46"/>
        <end position="55"/>
    </location>
</feature>
<keyword evidence="4" id="KW-1185">Reference proteome</keyword>
<dbReference type="GO" id="GO:0005543">
    <property type="term" value="F:phospholipid binding"/>
    <property type="evidence" value="ECO:0007669"/>
    <property type="project" value="InterPro"/>
</dbReference>
<feature type="region of interest" description="Disordered" evidence="1">
    <location>
        <begin position="119"/>
        <end position="139"/>
    </location>
</feature>
<dbReference type="OrthoDB" id="2149224at2759"/>
<protein>
    <submittedName>
        <fullName evidence="3">Nuclear migration protein</fullName>
    </submittedName>
</protein>
<organism evidence="3 4">
    <name type="scientific">Byssochlamys spectabilis (strain No. 5 / NBRC 109023)</name>
    <name type="common">Paecilomyces variotii</name>
    <dbReference type="NCBI Taxonomy" id="1356009"/>
    <lineage>
        <taxon>Eukaryota</taxon>
        <taxon>Fungi</taxon>
        <taxon>Dikarya</taxon>
        <taxon>Ascomycota</taxon>
        <taxon>Pezizomycotina</taxon>
        <taxon>Eurotiomycetes</taxon>
        <taxon>Eurotiomycetidae</taxon>
        <taxon>Eurotiales</taxon>
        <taxon>Thermoascaceae</taxon>
        <taxon>Paecilomyces</taxon>
    </lineage>
</organism>
<evidence type="ECO:0000313" key="3">
    <source>
        <dbReference type="EMBL" id="GAD98276.1"/>
    </source>
</evidence>
<accession>V5G8D3</accession>
<dbReference type="InterPro" id="IPR024774">
    <property type="entry name" value="PH_dom-Mcp5-type"/>
</dbReference>
<feature type="region of interest" description="Disordered" evidence="1">
    <location>
        <begin position="607"/>
        <end position="689"/>
    </location>
</feature>
<feature type="compositionally biased region" description="Polar residues" evidence="1">
    <location>
        <begin position="248"/>
        <end position="269"/>
    </location>
</feature>
<dbReference type="InterPro" id="IPR053005">
    <property type="entry name" value="Nuclear_Pos-Cytoskel_Interact"/>
</dbReference>
<feature type="compositionally biased region" description="Polar residues" evidence="1">
    <location>
        <begin position="804"/>
        <end position="834"/>
    </location>
</feature>
<dbReference type="GO" id="GO:0005938">
    <property type="term" value="C:cell cortex"/>
    <property type="evidence" value="ECO:0007669"/>
    <property type="project" value="InterPro"/>
</dbReference>
<feature type="compositionally biased region" description="Basic and acidic residues" evidence="1">
    <location>
        <begin position="893"/>
        <end position="902"/>
    </location>
</feature>
<dbReference type="PANTHER" id="PTHR28190">
    <property type="entry name" value="NUCLEAR MIGRATION PROTEIN NUM1"/>
    <property type="match status" value="1"/>
</dbReference>
<dbReference type="GO" id="GO:0000226">
    <property type="term" value="P:microtubule cytoskeleton organization"/>
    <property type="evidence" value="ECO:0007669"/>
    <property type="project" value="TreeGrafter"/>
</dbReference>
<feature type="region of interest" description="Disordered" evidence="1">
    <location>
        <begin position="1182"/>
        <end position="1261"/>
    </location>
</feature>
<dbReference type="GO" id="GO:0032065">
    <property type="term" value="P:maintenance of protein location in cell cortex"/>
    <property type="evidence" value="ECO:0007669"/>
    <property type="project" value="InterPro"/>
</dbReference>
<dbReference type="GO" id="GO:0005739">
    <property type="term" value="C:mitochondrion"/>
    <property type="evidence" value="ECO:0007669"/>
    <property type="project" value="TreeGrafter"/>
</dbReference>
<feature type="compositionally biased region" description="Polar residues" evidence="1">
    <location>
        <begin position="11"/>
        <end position="22"/>
    </location>
</feature>